<reference evidence="2 3" key="1">
    <citation type="submission" date="2020-08" db="EMBL/GenBank/DDBJ databases">
        <title>Sequencing the genomes of 1000 actinobacteria strains.</title>
        <authorList>
            <person name="Klenk H.-P."/>
        </authorList>
    </citation>
    <scope>NUCLEOTIDE SEQUENCE [LARGE SCALE GENOMIC DNA]</scope>
    <source>
        <strain evidence="2 3">DSM 44230</strain>
    </source>
</reference>
<accession>A0A7W7C4B0</accession>
<protein>
    <submittedName>
        <fullName evidence="2">Uncharacterized protein</fullName>
    </submittedName>
</protein>
<dbReference type="AlphaFoldDB" id="A0A7W7C4B0"/>
<proteinExistence type="predicted"/>
<evidence type="ECO:0000313" key="3">
    <source>
        <dbReference type="Proteomes" id="UP000533598"/>
    </source>
</evidence>
<keyword evidence="3" id="KW-1185">Reference proteome</keyword>
<feature type="region of interest" description="Disordered" evidence="1">
    <location>
        <begin position="16"/>
        <end position="131"/>
    </location>
</feature>
<evidence type="ECO:0000313" key="2">
    <source>
        <dbReference type="EMBL" id="MBB4674307.1"/>
    </source>
</evidence>
<dbReference type="Proteomes" id="UP000533598">
    <property type="component" value="Unassembled WGS sequence"/>
</dbReference>
<gene>
    <name evidence="2" type="ORF">HNR67_000425</name>
</gene>
<evidence type="ECO:0000256" key="1">
    <source>
        <dbReference type="SAM" id="MobiDB-lite"/>
    </source>
</evidence>
<organism evidence="2 3">
    <name type="scientific">Crossiella cryophila</name>
    <dbReference type="NCBI Taxonomy" id="43355"/>
    <lineage>
        <taxon>Bacteria</taxon>
        <taxon>Bacillati</taxon>
        <taxon>Actinomycetota</taxon>
        <taxon>Actinomycetes</taxon>
        <taxon>Pseudonocardiales</taxon>
        <taxon>Pseudonocardiaceae</taxon>
        <taxon>Crossiella</taxon>
    </lineage>
</organism>
<sequence>MHEVIARFRAEVNAAVDRGGRAAAEAREHSDTFRGQTRDLTEQIRKGQLTPAREDLTKPGARTQATDFRTAQRLPVEDLPDGEQLLAPPPEPSPERGTQKQTKGANAWPSRMQNPRRTGDDEDFSQEQILY</sequence>
<name>A0A7W7C4B0_9PSEU</name>
<comment type="caution">
    <text evidence="2">The sequence shown here is derived from an EMBL/GenBank/DDBJ whole genome shotgun (WGS) entry which is preliminary data.</text>
</comment>
<dbReference type="RefSeq" id="WP_185000371.1">
    <property type="nucleotide sequence ID" value="NZ_BAAAUI010000059.1"/>
</dbReference>
<feature type="compositionally biased region" description="Basic and acidic residues" evidence="1">
    <location>
        <begin position="18"/>
        <end position="45"/>
    </location>
</feature>
<dbReference type="EMBL" id="JACHMH010000001">
    <property type="protein sequence ID" value="MBB4674307.1"/>
    <property type="molecule type" value="Genomic_DNA"/>
</dbReference>